<organism evidence="1 2">
    <name type="scientific">Rhizopus oryzae</name>
    <name type="common">Mucormycosis agent</name>
    <name type="synonym">Rhizopus arrhizus var. delemar</name>
    <dbReference type="NCBI Taxonomy" id="64495"/>
    <lineage>
        <taxon>Eukaryota</taxon>
        <taxon>Fungi</taxon>
        <taxon>Fungi incertae sedis</taxon>
        <taxon>Mucoromycota</taxon>
        <taxon>Mucoromycotina</taxon>
        <taxon>Mucoromycetes</taxon>
        <taxon>Mucorales</taxon>
        <taxon>Mucorineae</taxon>
        <taxon>Rhizopodaceae</taxon>
        <taxon>Rhizopus</taxon>
    </lineage>
</organism>
<evidence type="ECO:0008006" key="3">
    <source>
        <dbReference type="Google" id="ProtNLM"/>
    </source>
</evidence>
<gene>
    <name evidence="1" type="ORF">G6F51_008134</name>
</gene>
<proteinExistence type="predicted"/>
<protein>
    <recommendedName>
        <fullName evidence="3">Reverse transcriptase zinc-binding domain-containing protein</fullName>
    </recommendedName>
</protein>
<evidence type="ECO:0000313" key="2">
    <source>
        <dbReference type="Proteomes" id="UP000717996"/>
    </source>
</evidence>
<dbReference type="EMBL" id="JAANIT010001298">
    <property type="protein sequence ID" value="KAG1541061.1"/>
    <property type="molecule type" value="Genomic_DNA"/>
</dbReference>
<sequence>MSYEDINITALKNRQLKTMFSFNSNSQITNISPNNRKAFINSPMHHIPRNVWYRLLHKKLSTRANLHRIIPAKVDDDYCQLCKLPETEQHMLFTCIQKQDLSNAAFKKYLSNPKDPNYSSIFEDLSTLRLSKYYILHYHNKFTIYDFFATVIRFNWKAHWQQFFEQTPVVDEIVLNQIQKELLKLSAYNSLC</sequence>
<name>A0A9P6Y7D8_RHIOR</name>
<reference evidence="1" key="1">
    <citation type="journal article" date="2020" name="Microb. Genom.">
        <title>Genetic diversity of clinical and environmental Mucorales isolates obtained from an investigation of mucormycosis cases among solid organ transplant recipients.</title>
        <authorList>
            <person name="Nguyen M.H."/>
            <person name="Kaul D."/>
            <person name="Muto C."/>
            <person name="Cheng S.J."/>
            <person name="Richter R.A."/>
            <person name="Bruno V.M."/>
            <person name="Liu G."/>
            <person name="Beyhan S."/>
            <person name="Sundermann A.J."/>
            <person name="Mounaud S."/>
            <person name="Pasculle A.W."/>
            <person name="Nierman W.C."/>
            <person name="Driscoll E."/>
            <person name="Cumbie R."/>
            <person name="Clancy C.J."/>
            <person name="Dupont C.L."/>
        </authorList>
    </citation>
    <scope>NUCLEOTIDE SEQUENCE</scope>
    <source>
        <strain evidence="1">GL16</strain>
    </source>
</reference>
<dbReference type="AlphaFoldDB" id="A0A9P6Y7D8"/>
<dbReference type="Proteomes" id="UP000717996">
    <property type="component" value="Unassembled WGS sequence"/>
</dbReference>
<accession>A0A9P6Y7D8</accession>
<dbReference type="OrthoDB" id="2278241at2759"/>
<evidence type="ECO:0000313" key="1">
    <source>
        <dbReference type="EMBL" id="KAG1541061.1"/>
    </source>
</evidence>
<comment type="caution">
    <text evidence="1">The sequence shown here is derived from an EMBL/GenBank/DDBJ whole genome shotgun (WGS) entry which is preliminary data.</text>
</comment>